<gene>
    <name evidence="5" type="ORF">M878_44805</name>
</gene>
<name>V6JH12_STRRC</name>
<dbReference type="AlphaFoldDB" id="V6JH12"/>
<keyword evidence="1" id="KW-0805">Transcription regulation</keyword>
<dbReference type="Pfam" id="PF13302">
    <property type="entry name" value="Acetyltransf_3"/>
    <property type="match status" value="1"/>
</dbReference>
<keyword evidence="2" id="KW-0804">Transcription</keyword>
<organism evidence="5 6">
    <name type="scientific">Streptomyces roseochromogenus subsp. oscitans DS 12.976</name>
    <dbReference type="NCBI Taxonomy" id="1352936"/>
    <lineage>
        <taxon>Bacteria</taxon>
        <taxon>Bacillati</taxon>
        <taxon>Actinomycetota</taxon>
        <taxon>Actinomycetes</taxon>
        <taxon>Kitasatosporales</taxon>
        <taxon>Streptomycetaceae</taxon>
        <taxon>Streptomyces</taxon>
    </lineage>
</organism>
<dbReference type="STRING" id="1352936.M878_44805"/>
<dbReference type="InterPro" id="IPR051531">
    <property type="entry name" value="N-acetyltransferase"/>
</dbReference>
<evidence type="ECO:0000313" key="6">
    <source>
        <dbReference type="Proteomes" id="UP000017984"/>
    </source>
</evidence>
<evidence type="ECO:0000256" key="2">
    <source>
        <dbReference type="ARBA" id="ARBA00023163"/>
    </source>
</evidence>
<evidence type="ECO:0008006" key="7">
    <source>
        <dbReference type="Google" id="ProtNLM"/>
    </source>
</evidence>
<dbReference type="Gene3D" id="3.40.630.30">
    <property type="match status" value="1"/>
</dbReference>
<keyword evidence="6" id="KW-1185">Reference proteome</keyword>
<dbReference type="Pfam" id="PF02909">
    <property type="entry name" value="TetR_C_1"/>
    <property type="match status" value="1"/>
</dbReference>
<evidence type="ECO:0000313" key="5">
    <source>
        <dbReference type="EMBL" id="EST18441.1"/>
    </source>
</evidence>
<dbReference type="InterPro" id="IPR036271">
    <property type="entry name" value="Tet_transcr_reg_TetR-rel_C_sf"/>
</dbReference>
<evidence type="ECO:0000256" key="1">
    <source>
        <dbReference type="ARBA" id="ARBA00023015"/>
    </source>
</evidence>
<feature type="domain" description="Tetracycline repressor TetR C-terminal" evidence="3">
    <location>
        <begin position="86"/>
        <end position="214"/>
    </location>
</feature>
<sequence>MRLLWGPPAKPSRGPKPALSLARIAAAGAEIADAEGFGAVSMQKVAGLLDFTKMSLYRYVPGKAELVPLMVEAAVCGPPPVVYGLGWREQLTAWARQLARSFTEHPWLLDATVGPRVMGPKELGWLERVVAALDGHGLTCPEGMDAAVLLAGHVRGIAEQARAARPGGSPETELLAVLGPLVHQHADRFPALAAATASQDGRDQALDFGLELTLARDTGHLRQAAGKAKLGYLFLPEAWGCGYAAEACAAALGWFADALPGERVVLATQTADVRSMRLASKLGFIEVERFEAYGAEQWFGMWSPVALSE</sequence>
<dbReference type="PATRIC" id="fig|1352936.5.peg.9304"/>
<dbReference type="Gene3D" id="1.10.357.10">
    <property type="entry name" value="Tetracycline Repressor, domain 2"/>
    <property type="match status" value="1"/>
</dbReference>
<evidence type="ECO:0000259" key="4">
    <source>
        <dbReference type="Pfam" id="PF13302"/>
    </source>
</evidence>
<protein>
    <recommendedName>
        <fullName evidence="7">N-acetyltransferase domain-containing protein</fullName>
    </recommendedName>
</protein>
<dbReference type="PANTHER" id="PTHR43792:SF1">
    <property type="entry name" value="N-ACETYLTRANSFERASE DOMAIN-CONTAINING PROTEIN"/>
    <property type="match status" value="1"/>
</dbReference>
<dbReference type="Proteomes" id="UP000017984">
    <property type="component" value="Chromosome"/>
</dbReference>
<dbReference type="Gene3D" id="1.10.10.60">
    <property type="entry name" value="Homeodomain-like"/>
    <property type="match status" value="1"/>
</dbReference>
<dbReference type="InterPro" id="IPR004111">
    <property type="entry name" value="Repressor_TetR_C"/>
</dbReference>
<evidence type="ECO:0000259" key="3">
    <source>
        <dbReference type="Pfam" id="PF02909"/>
    </source>
</evidence>
<dbReference type="PANTHER" id="PTHR43792">
    <property type="entry name" value="GNAT FAMILY, PUTATIVE (AFU_ORTHOLOGUE AFUA_3G00765)-RELATED-RELATED"/>
    <property type="match status" value="1"/>
</dbReference>
<dbReference type="GO" id="GO:0016747">
    <property type="term" value="F:acyltransferase activity, transferring groups other than amino-acyl groups"/>
    <property type="evidence" value="ECO:0007669"/>
    <property type="project" value="InterPro"/>
</dbReference>
<dbReference type="InterPro" id="IPR000182">
    <property type="entry name" value="GNAT_dom"/>
</dbReference>
<accession>V6JH12</accession>
<dbReference type="EMBL" id="AWQX01000391">
    <property type="protein sequence ID" value="EST18441.1"/>
    <property type="molecule type" value="Genomic_DNA"/>
</dbReference>
<dbReference type="InterPro" id="IPR016181">
    <property type="entry name" value="Acyl_CoA_acyltransferase"/>
</dbReference>
<comment type="caution">
    <text evidence="5">The sequence shown here is derived from an EMBL/GenBank/DDBJ whole genome shotgun (WGS) entry which is preliminary data.</text>
</comment>
<dbReference type="SUPFAM" id="SSF46689">
    <property type="entry name" value="Homeodomain-like"/>
    <property type="match status" value="1"/>
</dbReference>
<dbReference type="InterPro" id="IPR009057">
    <property type="entry name" value="Homeodomain-like_sf"/>
</dbReference>
<dbReference type="HOGENOM" id="CLU_069543_0_1_11"/>
<dbReference type="GO" id="GO:0045892">
    <property type="term" value="P:negative regulation of DNA-templated transcription"/>
    <property type="evidence" value="ECO:0007669"/>
    <property type="project" value="InterPro"/>
</dbReference>
<dbReference type="SUPFAM" id="SSF55729">
    <property type="entry name" value="Acyl-CoA N-acyltransferases (Nat)"/>
    <property type="match status" value="1"/>
</dbReference>
<feature type="domain" description="N-acetyltransferase" evidence="4">
    <location>
        <begin position="224"/>
        <end position="284"/>
    </location>
</feature>
<reference evidence="5 6" key="1">
    <citation type="journal article" date="2014" name="Genome Announc.">
        <title>Draft Genome Sequence of Streptomyces roseochromogenes subsp. oscitans DS 12.976, Producer of the Aminocoumarin Antibiotic Clorobiocin.</title>
        <authorList>
            <person name="Ruckert C."/>
            <person name="Kalinowski J."/>
            <person name="Heide L."/>
            <person name="Apel A.K."/>
        </authorList>
    </citation>
    <scope>NUCLEOTIDE SEQUENCE [LARGE SCALE GENOMIC DNA]</scope>
    <source>
        <strain evidence="5 6">DS 12.976</strain>
    </source>
</reference>
<proteinExistence type="predicted"/>
<dbReference type="SUPFAM" id="SSF48498">
    <property type="entry name" value="Tetracyclin repressor-like, C-terminal domain"/>
    <property type="match status" value="1"/>
</dbReference>